<feature type="region of interest" description="Disordered" evidence="1">
    <location>
        <begin position="1"/>
        <end position="72"/>
    </location>
</feature>
<accession>A0ABN3S5T1</accession>
<proteinExistence type="predicted"/>
<gene>
    <name evidence="2" type="ORF">GCM10010310_03510</name>
</gene>
<sequence length="72" mass="7592">MEYGTGPEGTGGPLEQSGPAESRFAGQEEPAAVGGQRVQHRAQRPALRAPAVDPHGRTYGRLSGHSREVTRA</sequence>
<dbReference type="EMBL" id="BAAASK010000001">
    <property type="protein sequence ID" value="GAA2667553.1"/>
    <property type="molecule type" value="Genomic_DNA"/>
</dbReference>
<protein>
    <submittedName>
        <fullName evidence="2">Uncharacterized protein</fullName>
    </submittedName>
</protein>
<reference evidence="2 3" key="1">
    <citation type="journal article" date="2019" name="Int. J. Syst. Evol. Microbiol.">
        <title>The Global Catalogue of Microorganisms (GCM) 10K type strain sequencing project: providing services to taxonomists for standard genome sequencing and annotation.</title>
        <authorList>
            <consortium name="The Broad Institute Genomics Platform"/>
            <consortium name="The Broad Institute Genome Sequencing Center for Infectious Disease"/>
            <person name="Wu L."/>
            <person name="Ma J."/>
        </authorList>
    </citation>
    <scope>NUCLEOTIDE SEQUENCE [LARGE SCALE GENOMIC DNA]</scope>
    <source>
        <strain evidence="2 3">JCM 4531</strain>
    </source>
</reference>
<evidence type="ECO:0000313" key="3">
    <source>
        <dbReference type="Proteomes" id="UP001499989"/>
    </source>
</evidence>
<feature type="compositionally biased region" description="Gly residues" evidence="1">
    <location>
        <begin position="1"/>
        <end position="12"/>
    </location>
</feature>
<evidence type="ECO:0000256" key="1">
    <source>
        <dbReference type="SAM" id="MobiDB-lite"/>
    </source>
</evidence>
<keyword evidence="3" id="KW-1185">Reference proteome</keyword>
<dbReference type="Proteomes" id="UP001499989">
    <property type="component" value="Unassembled WGS sequence"/>
</dbReference>
<comment type="caution">
    <text evidence="2">The sequence shown here is derived from an EMBL/GenBank/DDBJ whole genome shotgun (WGS) entry which is preliminary data.</text>
</comment>
<evidence type="ECO:0000313" key="2">
    <source>
        <dbReference type="EMBL" id="GAA2667553.1"/>
    </source>
</evidence>
<name>A0ABN3S5T1_9ACTN</name>
<organism evidence="2 3">
    <name type="scientific">Streptomyces violaceolatus</name>
    <dbReference type="NCBI Taxonomy" id="67378"/>
    <lineage>
        <taxon>Bacteria</taxon>
        <taxon>Bacillati</taxon>
        <taxon>Actinomycetota</taxon>
        <taxon>Actinomycetes</taxon>
        <taxon>Kitasatosporales</taxon>
        <taxon>Streptomycetaceae</taxon>
        <taxon>Streptomyces</taxon>
        <taxon>Streptomyces violaceoruber group</taxon>
    </lineage>
</organism>